<dbReference type="GO" id="GO:0005886">
    <property type="term" value="C:plasma membrane"/>
    <property type="evidence" value="ECO:0007669"/>
    <property type="project" value="UniProtKB-SubCell"/>
</dbReference>
<feature type="transmembrane region" description="Helical" evidence="7">
    <location>
        <begin position="105"/>
        <end position="123"/>
    </location>
</feature>
<evidence type="ECO:0000256" key="2">
    <source>
        <dbReference type="ARBA" id="ARBA00022475"/>
    </source>
</evidence>
<keyword evidence="4 7" id="KW-0812">Transmembrane</keyword>
<feature type="transmembrane region" description="Helical" evidence="7">
    <location>
        <begin position="218"/>
        <end position="237"/>
    </location>
</feature>
<keyword evidence="6 7" id="KW-0472">Membrane</keyword>
<feature type="transmembrane region" description="Helical" evidence="7">
    <location>
        <begin position="746"/>
        <end position="765"/>
    </location>
</feature>
<keyword evidence="3 8" id="KW-0808">Transferase</keyword>
<feature type="transmembrane region" description="Helical" evidence="7">
    <location>
        <begin position="606"/>
        <end position="624"/>
    </location>
</feature>
<evidence type="ECO:0000313" key="8">
    <source>
        <dbReference type="EMBL" id="QEA06921.1"/>
    </source>
</evidence>
<feature type="transmembrane region" description="Helical" evidence="7">
    <location>
        <begin position="383"/>
        <end position="402"/>
    </location>
</feature>
<feature type="transmembrane region" description="Helical" evidence="7">
    <location>
        <begin position="463"/>
        <end position="480"/>
    </location>
</feature>
<dbReference type="AlphaFoldDB" id="A0A5B8RE97"/>
<gene>
    <name evidence="8" type="primary">wecA_2</name>
    <name evidence="8" type="ORF">KBTEX_03264</name>
</gene>
<feature type="transmembrane region" description="Helical" evidence="7">
    <location>
        <begin position="581"/>
        <end position="599"/>
    </location>
</feature>
<keyword evidence="5 7" id="KW-1133">Transmembrane helix</keyword>
<dbReference type="EMBL" id="MN079184">
    <property type="protein sequence ID" value="QEA06921.1"/>
    <property type="molecule type" value="Genomic_DNA"/>
</dbReference>
<feature type="transmembrane region" description="Helical" evidence="7">
    <location>
        <begin position="408"/>
        <end position="425"/>
    </location>
</feature>
<sequence length="796" mass="83853">MSLEPSTLQYLTVALLALAGASGVIALLRPYAERVGLIDRPGGRKRHAAAVPLIGGIGVFGGFLLASAAAPVPLAPRSALFAAMALLLLGGVLDDIRDMRSTSKLFLQAVAAAVVVASGDKVVRHLGGFPLAGEFGLEAWAAPVTIFALVGLVNATNMLDGLDGLVGGVVFVMLGWLLFVAGLQNDGALSLVIAALMGGVAGFLAFNMRFPWRGRASVFLGDAGSMSLGLAVGWIVIELSQAREPVLPPVAYGWVLALPVVDTVSLMIRRLCKGQSPFAADREHLHHIFLRAGYTPGQTSLCLILIAVVLGAVGVLGGLAGMPDWLLLVGLMAVVVLHYVFIRHAWYTMRALRRLHAGWEGGHGPFGSVGAARVIMQPPVNGWRRSIALFGIYLAIFCLPFSTAGMNLGIGLVLVATAMALPAFWRDARRLVLTWLVFALTGYIVARAVIGDAPADGTPSWDHLIRVTGLVSLPVGWWLAGARTQWVWMLMSLVAGGGVAFVAQANWGKLNAGVLSDPAAWGSASTSGFLGAVILMLLLGGMIAAVHRLGRGWRPVFTLAVCVALSVPVIIVLVGSRYTTGWVGAMAGALVIGAGAIAYGVDRRQWLGLAGGAFMFLVVGLGAWEVVITGSGPWRDDLAEPIQAAALYLGGEVEQARALDPSTGRRLQLWQGAVERIAERPVFGWSRMSPRQFDGPLSAFREYNTLYGAVAVGFGLVGMALFAAVVVGVLYQFVALARDRIWPTSWVLAMLGANAAVLVMLGLAIQIDDTSSRTVIVLLMAAGAAAAFQRQWIHRG</sequence>
<evidence type="ECO:0000256" key="7">
    <source>
        <dbReference type="SAM" id="Phobius"/>
    </source>
</evidence>
<evidence type="ECO:0000256" key="4">
    <source>
        <dbReference type="ARBA" id="ARBA00022692"/>
    </source>
</evidence>
<feature type="transmembrane region" description="Helical" evidence="7">
    <location>
        <begin position="49"/>
        <end position="68"/>
    </location>
</feature>
<evidence type="ECO:0000256" key="3">
    <source>
        <dbReference type="ARBA" id="ARBA00022679"/>
    </source>
</evidence>
<dbReference type="Pfam" id="PF00953">
    <property type="entry name" value="Glycos_transf_4"/>
    <property type="match status" value="1"/>
</dbReference>
<organism evidence="8">
    <name type="scientific">uncultured organism</name>
    <dbReference type="NCBI Taxonomy" id="155900"/>
    <lineage>
        <taxon>unclassified sequences</taxon>
        <taxon>environmental samples</taxon>
    </lineage>
</organism>
<protein>
    <submittedName>
        <fullName evidence="8">Undecaprenyl-phosphate alpha-N-acetylglucosaminyl 1-phosphate transferase</fullName>
        <ecNumber evidence="8">2.7.8.33</ecNumber>
    </submittedName>
</protein>
<dbReference type="PANTHER" id="PTHR22926:SF3">
    <property type="entry name" value="UNDECAPRENYL-PHOSPHATE ALPHA-N-ACETYLGLUCOSAMINYL 1-PHOSPHATE TRANSFERASE"/>
    <property type="match status" value="1"/>
</dbReference>
<feature type="transmembrane region" description="Helical" evidence="7">
    <location>
        <begin position="187"/>
        <end position="206"/>
    </location>
</feature>
<dbReference type="GO" id="GO:0071555">
    <property type="term" value="P:cell wall organization"/>
    <property type="evidence" value="ECO:0007669"/>
    <property type="project" value="TreeGrafter"/>
</dbReference>
<keyword evidence="2" id="KW-1003">Cell membrane</keyword>
<feature type="transmembrane region" description="Helical" evidence="7">
    <location>
        <begin position="301"/>
        <end position="319"/>
    </location>
</feature>
<feature type="transmembrane region" description="Helical" evidence="7">
    <location>
        <begin position="771"/>
        <end position="788"/>
    </location>
</feature>
<feature type="transmembrane region" description="Helical" evidence="7">
    <location>
        <begin position="706"/>
        <end position="734"/>
    </location>
</feature>
<evidence type="ECO:0000256" key="5">
    <source>
        <dbReference type="ARBA" id="ARBA00022989"/>
    </source>
</evidence>
<dbReference type="PANTHER" id="PTHR22926">
    <property type="entry name" value="PHOSPHO-N-ACETYLMURAMOYL-PENTAPEPTIDE-TRANSFERASE"/>
    <property type="match status" value="1"/>
</dbReference>
<feature type="transmembrane region" description="Helical" evidence="7">
    <location>
        <begin position="325"/>
        <end position="346"/>
    </location>
</feature>
<dbReference type="InterPro" id="IPR000715">
    <property type="entry name" value="Glycosyl_transferase_4"/>
</dbReference>
<feature type="transmembrane region" description="Helical" evidence="7">
    <location>
        <begin position="487"/>
        <end position="507"/>
    </location>
</feature>
<dbReference type="EC" id="2.7.8.33" evidence="8"/>
<feature type="transmembrane region" description="Helical" evidence="7">
    <location>
        <begin position="556"/>
        <end position="575"/>
    </location>
</feature>
<dbReference type="CDD" id="cd06853">
    <property type="entry name" value="GT_WecA_like"/>
    <property type="match status" value="1"/>
</dbReference>
<comment type="subcellular location">
    <subcellularLocation>
        <location evidence="1">Cell membrane</location>
        <topology evidence="1">Multi-pass membrane protein</topology>
    </subcellularLocation>
</comment>
<reference evidence="8" key="1">
    <citation type="submission" date="2019-06" db="EMBL/GenBank/DDBJ databases">
        <authorList>
            <person name="Murdoch R.W."/>
            <person name="Fathepure B."/>
        </authorList>
    </citation>
    <scope>NUCLEOTIDE SEQUENCE</scope>
</reference>
<feature type="transmembrane region" description="Helical" evidence="7">
    <location>
        <begin position="249"/>
        <end position="268"/>
    </location>
</feature>
<feature type="transmembrane region" description="Helical" evidence="7">
    <location>
        <begin position="432"/>
        <end position="451"/>
    </location>
</feature>
<accession>A0A5B8RE97</accession>
<proteinExistence type="predicted"/>
<name>A0A5B8RE97_9ZZZZ</name>
<dbReference type="GO" id="GO:0044038">
    <property type="term" value="P:cell wall macromolecule biosynthetic process"/>
    <property type="evidence" value="ECO:0007669"/>
    <property type="project" value="TreeGrafter"/>
</dbReference>
<feature type="transmembrane region" description="Helical" evidence="7">
    <location>
        <begin position="519"/>
        <end position="544"/>
    </location>
</feature>
<feature type="transmembrane region" description="Helical" evidence="7">
    <location>
        <begin position="74"/>
        <end position="93"/>
    </location>
</feature>
<evidence type="ECO:0000256" key="6">
    <source>
        <dbReference type="ARBA" id="ARBA00023136"/>
    </source>
</evidence>
<feature type="transmembrane region" description="Helical" evidence="7">
    <location>
        <begin position="6"/>
        <end position="28"/>
    </location>
</feature>
<feature type="transmembrane region" description="Helical" evidence="7">
    <location>
        <begin position="162"/>
        <end position="181"/>
    </location>
</feature>
<evidence type="ECO:0000256" key="1">
    <source>
        <dbReference type="ARBA" id="ARBA00004651"/>
    </source>
</evidence>
<feature type="transmembrane region" description="Helical" evidence="7">
    <location>
        <begin position="135"/>
        <end position="155"/>
    </location>
</feature>
<dbReference type="GO" id="GO:0036380">
    <property type="term" value="F:UDP-N-acetylglucosamine-undecaprenyl-phosphate N-acetylglucosaminephosphotransferase activity"/>
    <property type="evidence" value="ECO:0007669"/>
    <property type="project" value="UniProtKB-EC"/>
</dbReference>